<accession>A0A372LRN1</accession>
<keyword evidence="2" id="KW-0732">Signal</keyword>
<proteinExistence type="predicted"/>
<feature type="signal peptide" evidence="2">
    <location>
        <begin position="1"/>
        <end position="18"/>
    </location>
</feature>
<dbReference type="AlphaFoldDB" id="A0A372LRN1"/>
<evidence type="ECO:0000313" key="4">
    <source>
        <dbReference type="Proteomes" id="UP000264541"/>
    </source>
</evidence>
<feature type="compositionally biased region" description="Basic and acidic residues" evidence="1">
    <location>
        <begin position="26"/>
        <end position="46"/>
    </location>
</feature>
<reference evidence="3 4" key="1">
    <citation type="submission" date="2018-08" db="EMBL/GenBank/DDBJ databases">
        <title>Bacillus chawlae sp. nov., Bacillus glennii sp. nov., and Bacillus saganii sp. nov. Isolated from the Vehicle Assembly Building at Kennedy Space Center where the Viking Spacecraft were Assembled.</title>
        <authorList>
            <person name="Seuylemezian A."/>
            <person name="Vaishampayan P."/>
        </authorList>
    </citation>
    <scope>NUCLEOTIDE SEQUENCE [LARGE SCALE GENOMIC DNA]</scope>
    <source>
        <strain evidence="3 4">V47-23a</strain>
    </source>
</reference>
<dbReference type="OrthoDB" id="2620571at2"/>
<feature type="region of interest" description="Disordered" evidence="1">
    <location>
        <begin position="23"/>
        <end position="46"/>
    </location>
</feature>
<evidence type="ECO:0000256" key="2">
    <source>
        <dbReference type="SAM" id="SignalP"/>
    </source>
</evidence>
<feature type="chain" id="PRO_5038808074" description="Lipoprotein" evidence="2">
    <location>
        <begin position="19"/>
        <end position="280"/>
    </location>
</feature>
<evidence type="ECO:0000256" key="1">
    <source>
        <dbReference type="SAM" id="MobiDB-lite"/>
    </source>
</evidence>
<evidence type="ECO:0000313" key="3">
    <source>
        <dbReference type="EMBL" id="RFU70480.1"/>
    </source>
</evidence>
<evidence type="ECO:0008006" key="5">
    <source>
        <dbReference type="Google" id="ProtNLM"/>
    </source>
</evidence>
<organism evidence="3 4">
    <name type="scientific">Peribacillus saganii</name>
    <dbReference type="NCBI Taxonomy" id="2303992"/>
    <lineage>
        <taxon>Bacteria</taxon>
        <taxon>Bacillati</taxon>
        <taxon>Bacillota</taxon>
        <taxon>Bacilli</taxon>
        <taxon>Bacillales</taxon>
        <taxon>Bacillaceae</taxon>
        <taxon>Peribacillus</taxon>
    </lineage>
</organism>
<comment type="caution">
    <text evidence="3">The sequence shown here is derived from an EMBL/GenBank/DDBJ whole genome shotgun (WGS) entry which is preliminary data.</text>
</comment>
<dbReference type="RefSeq" id="WP_117325734.1">
    <property type="nucleotide sequence ID" value="NZ_QVTE01000015.1"/>
</dbReference>
<dbReference type="EMBL" id="QVTE01000015">
    <property type="protein sequence ID" value="RFU70480.1"/>
    <property type="molecule type" value="Genomic_DNA"/>
</dbReference>
<sequence length="280" mass="31255">MKNIKFCLILCLSLALSACGNTTNQEGKETQTEEVKEKADSGSKKEEMRDIIKEEAAYSGQIDGKSIEVNTESKTMALQIGNVTDVDWNSIEKNVPVLISYYKNENGQFVLTKFEITAEKDSITNPETSDKNDSVAKKPQVIKKEGVYTGRIDANSVEINTGSESIGLQDGMVRGFNWSSVSENTPVVIEYFINENSQNVLTYIEIKNDNKPNLIKTEAAYVGKIDNNSIEVNTEMETLMLQIGDVRNVDWEDIPKNARVLVSYYKNNNGQNVLTDIVVQ</sequence>
<name>A0A372LRN1_9BACI</name>
<gene>
    <name evidence="3" type="ORF">D0469_05980</name>
</gene>
<dbReference type="PROSITE" id="PS51257">
    <property type="entry name" value="PROKAR_LIPOPROTEIN"/>
    <property type="match status" value="1"/>
</dbReference>
<keyword evidence="4" id="KW-1185">Reference proteome</keyword>
<protein>
    <recommendedName>
        <fullName evidence="5">Lipoprotein</fullName>
    </recommendedName>
</protein>
<dbReference type="Proteomes" id="UP000264541">
    <property type="component" value="Unassembled WGS sequence"/>
</dbReference>